<reference evidence="2 4" key="1">
    <citation type="submission" date="2015-10" db="EMBL/GenBank/DDBJ databases">
        <title>The cercosporin biosynthetic gene cluster was horizontally transferred to several fungal lineages and shown to be expanded in Cercospora beticola based on microsynteny with recipient genomes.</title>
        <authorList>
            <person name="De Jonge R."/>
            <person name="Ebert M.K."/>
            <person name="Suttle J.C."/>
            <person name="Jurick Ii W.M."/>
            <person name="Secor G.A."/>
            <person name="Thomma B.P."/>
            <person name="Van De Peer Y."/>
            <person name="Bolton M.D."/>
        </authorList>
    </citation>
    <scope>NUCLEOTIDE SEQUENCE [LARGE SCALE GENOMIC DNA]</scope>
    <source>
        <strain evidence="2 4">09-40</strain>
    </source>
</reference>
<evidence type="ECO:0000313" key="5">
    <source>
        <dbReference type="Proteomes" id="UP001302367"/>
    </source>
</evidence>
<protein>
    <submittedName>
        <fullName evidence="2">Methyltransferase OMS1, mitochondrial</fullName>
    </submittedName>
</protein>
<dbReference type="CDD" id="cd02440">
    <property type="entry name" value="AdoMet_MTases"/>
    <property type="match status" value="1"/>
</dbReference>
<dbReference type="Pfam" id="PF13489">
    <property type="entry name" value="Methyltransf_23"/>
    <property type="match status" value="1"/>
</dbReference>
<keyword evidence="2" id="KW-0808">Transferase</keyword>
<evidence type="ECO:0000256" key="1">
    <source>
        <dbReference type="SAM" id="MobiDB-lite"/>
    </source>
</evidence>
<dbReference type="AlphaFoldDB" id="A0A2G5HY63"/>
<accession>A0A2G5HY63</accession>
<dbReference type="Proteomes" id="UP001302367">
    <property type="component" value="Chromosome 2"/>
</dbReference>
<evidence type="ECO:0000313" key="2">
    <source>
        <dbReference type="EMBL" id="PIA97485.1"/>
    </source>
</evidence>
<sequence length="397" mass="43932">MQRVLRVRHVVGTISQGVKSLPTAPHIRRQFASSRQHRAPNLRNGNATARPVQQAKGAPDEQPEPAPWVKEEGKKKPLDFKNLPPGTVGAALLLGGLAYYLGELFVAANKPCDNPHIAEISQQKDVAARYDETADSFDSEVGVSEWLMGINKTREQLAAGCQGHVLEVSCGTGRNLGYFDVSIDGRLESLTLLDLSAPMIEVCKKKWQALYSEYKKPGWFSSTSALNPDLKIRFATGSALGEMPLAPTDQPKKYDTIIQTMGLCSTDKPKELLENLVKHLDTSNPDARILLLEHGRSYREWMNKILDNSAQKHAELHGCWYNRDIGAIVEEAAQNTGLEVSRERRKHLGTTWLFELKPKVVAAKTAITEPVSKSSQASEETSDQQQSGGWRSWVGLK</sequence>
<dbReference type="InterPro" id="IPR029063">
    <property type="entry name" value="SAM-dependent_MTases_sf"/>
</dbReference>
<dbReference type="SUPFAM" id="SSF53335">
    <property type="entry name" value="S-adenosyl-L-methionine-dependent methyltransferases"/>
    <property type="match status" value="1"/>
</dbReference>
<dbReference type="Proteomes" id="UP000230605">
    <property type="component" value="Chromosome 2"/>
</dbReference>
<proteinExistence type="predicted"/>
<dbReference type="OrthoDB" id="416496at2759"/>
<dbReference type="Gene3D" id="3.40.50.150">
    <property type="entry name" value="Vaccinia Virus protein VP39"/>
    <property type="match status" value="1"/>
</dbReference>
<dbReference type="PANTHER" id="PTHR42912">
    <property type="entry name" value="METHYLTRANSFERASE"/>
    <property type="match status" value="1"/>
</dbReference>
<dbReference type="GO" id="GO:0032259">
    <property type="term" value="P:methylation"/>
    <property type="evidence" value="ECO:0007669"/>
    <property type="project" value="UniProtKB-KW"/>
</dbReference>
<gene>
    <name evidence="2" type="ORF">CB0940_06361</name>
    <name evidence="3" type="ORF">RHO25_003603</name>
</gene>
<dbReference type="PANTHER" id="PTHR42912:SF83">
    <property type="entry name" value="METHYLTRANSFERASE TYPE 11 DOMAIN-CONTAINING PROTEIN"/>
    <property type="match status" value="1"/>
</dbReference>
<evidence type="ECO:0000313" key="3">
    <source>
        <dbReference type="EMBL" id="WPA98989.1"/>
    </source>
</evidence>
<name>A0A2G5HY63_CERBT</name>
<dbReference type="InterPro" id="IPR050508">
    <property type="entry name" value="Methyltransf_Superfamily"/>
</dbReference>
<dbReference type="EMBL" id="CP134185">
    <property type="protein sequence ID" value="WPA98989.1"/>
    <property type="molecule type" value="Genomic_DNA"/>
</dbReference>
<keyword evidence="5" id="KW-1185">Reference proteome</keyword>
<feature type="compositionally biased region" description="Polar residues" evidence="1">
    <location>
        <begin position="371"/>
        <end position="389"/>
    </location>
</feature>
<organism evidence="2 4">
    <name type="scientific">Cercospora beticola</name>
    <name type="common">Sugarbeet leaf spot fungus</name>
    <dbReference type="NCBI Taxonomy" id="122368"/>
    <lineage>
        <taxon>Eukaryota</taxon>
        <taxon>Fungi</taxon>
        <taxon>Dikarya</taxon>
        <taxon>Ascomycota</taxon>
        <taxon>Pezizomycotina</taxon>
        <taxon>Dothideomycetes</taxon>
        <taxon>Dothideomycetidae</taxon>
        <taxon>Mycosphaerellales</taxon>
        <taxon>Mycosphaerellaceae</taxon>
        <taxon>Cercospora</taxon>
    </lineage>
</organism>
<dbReference type="GO" id="GO:0008168">
    <property type="term" value="F:methyltransferase activity"/>
    <property type="evidence" value="ECO:0007669"/>
    <property type="project" value="UniProtKB-KW"/>
</dbReference>
<evidence type="ECO:0000313" key="4">
    <source>
        <dbReference type="Proteomes" id="UP000230605"/>
    </source>
</evidence>
<keyword evidence="2" id="KW-0489">Methyltransferase</keyword>
<feature type="region of interest" description="Disordered" evidence="1">
    <location>
        <begin position="32"/>
        <end position="69"/>
    </location>
</feature>
<feature type="region of interest" description="Disordered" evidence="1">
    <location>
        <begin position="368"/>
        <end position="397"/>
    </location>
</feature>
<reference evidence="3 5" key="2">
    <citation type="submission" date="2023-09" db="EMBL/GenBank/DDBJ databases">
        <title>Complete-Gapless Cercospora beticola genome.</title>
        <authorList>
            <person name="Wyatt N.A."/>
            <person name="Spanner R.E."/>
            <person name="Bolton M.D."/>
        </authorList>
    </citation>
    <scope>NUCLEOTIDE SEQUENCE [LARGE SCALE GENOMIC DNA]</scope>
    <source>
        <strain evidence="3">Cb09-40</strain>
    </source>
</reference>
<dbReference type="EMBL" id="LKMD01000102">
    <property type="protein sequence ID" value="PIA97485.1"/>
    <property type="molecule type" value="Genomic_DNA"/>
</dbReference>